<reference evidence="4" key="1">
    <citation type="submission" date="2020-06" db="EMBL/GenBank/DDBJ databases">
        <title>A chromosome-scale genome assembly of Talaromyces rugulosus W13939.</title>
        <authorList>
            <person name="Wang B."/>
            <person name="Guo L."/>
            <person name="Ye K."/>
            <person name="Wang L."/>
        </authorList>
    </citation>
    <scope>NUCLEOTIDE SEQUENCE [LARGE SCALE GENOMIC DNA]</scope>
    <source>
        <strain evidence="4">W13939</strain>
    </source>
</reference>
<dbReference type="PANTHER" id="PTHR43625:SF78">
    <property type="entry name" value="PYRIDOXAL REDUCTASE-RELATED"/>
    <property type="match status" value="1"/>
</dbReference>
<dbReference type="CDD" id="cd19077">
    <property type="entry name" value="AKR_AKR8A1-2"/>
    <property type="match status" value="1"/>
</dbReference>
<dbReference type="SUPFAM" id="SSF51430">
    <property type="entry name" value="NAD(P)-linked oxidoreductase"/>
    <property type="match status" value="1"/>
</dbReference>
<dbReference type="GO" id="GO:0005737">
    <property type="term" value="C:cytoplasm"/>
    <property type="evidence" value="ECO:0007669"/>
    <property type="project" value="TreeGrafter"/>
</dbReference>
<keyword evidence="1" id="KW-0560">Oxidoreductase</keyword>
<dbReference type="InterPro" id="IPR036812">
    <property type="entry name" value="NAD(P)_OxRdtase_dom_sf"/>
</dbReference>
<dbReference type="RefSeq" id="XP_035348066.1">
    <property type="nucleotide sequence ID" value="XM_035492173.1"/>
</dbReference>
<dbReference type="EMBL" id="CP055902">
    <property type="protein sequence ID" value="QKX61892.1"/>
    <property type="molecule type" value="Genomic_DNA"/>
</dbReference>
<dbReference type="GeneID" id="55996532"/>
<gene>
    <name evidence="3" type="ORF">TRUGW13939_09048</name>
</gene>
<evidence type="ECO:0000256" key="1">
    <source>
        <dbReference type="ARBA" id="ARBA00023002"/>
    </source>
</evidence>
<dbReference type="KEGG" id="trg:TRUGW13939_09048"/>
<accession>A0A7H8R6A4</accession>
<dbReference type="OrthoDB" id="37537at2759"/>
<dbReference type="Gene3D" id="3.20.20.100">
    <property type="entry name" value="NADP-dependent oxidoreductase domain"/>
    <property type="match status" value="1"/>
</dbReference>
<evidence type="ECO:0000313" key="4">
    <source>
        <dbReference type="Proteomes" id="UP000509510"/>
    </source>
</evidence>
<dbReference type="Pfam" id="PF00248">
    <property type="entry name" value="Aldo_ket_red"/>
    <property type="match status" value="1"/>
</dbReference>
<evidence type="ECO:0000259" key="2">
    <source>
        <dbReference type="Pfam" id="PF00248"/>
    </source>
</evidence>
<sequence>MSATILNKKVGSIGFGLMGLTTRPKQISYDDAVKVMKRSLELGANFWNAGEFYGPPDANSLQLLEYYFRKYPEDSKKVVLSVKGCFSLTRGPDNSPEGVRKSVENCLEKLQGRVPISIFEPARIDPQVPIEETIKALAEYVKEGKIGGIGLSECSVATIRGAHAVHPISVVEIEMSLFTPDALENGVATTCAELDIPIVAYSPLGWGFLTGQFKSLSDIDEKDFRRAQPRFQPGAFEENLRIAEEVQKISTSKGVTPAQTAIAWVKAQGQKSNMPQVVPIPGCTTVARVEENLKDVTLSEHELEDLNGLLQRNTVQGDRYGGMMAGLMNG</sequence>
<name>A0A7H8R6A4_TALRU</name>
<proteinExistence type="predicted"/>
<dbReference type="Proteomes" id="UP000509510">
    <property type="component" value="Chromosome V"/>
</dbReference>
<dbReference type="AlphaFoldDB" id="A0A7H8R6A4"/>
<organism evidence="3 4">
    <name type="scientific">Talaromyces rugulosus</name>
    <name type="common">Penicillium rugulosum</name>
    <dbReference type="NCBI Taxonomy" id="121627"/>
    <lineage>
        <taxon>Eukaryota</taxon>
        <taxon>Fungi</taxon>
        <taxon>Dikarya</taxon>
        <taxon>Ascomycota</taxon>
        <taxon>Pezizomycotina</taxon>
        <taxon>Eurotiomycetes</taxon>
        <taxon>Eurotiomycetidae</taxon>
        <taxon>Eurotiales</taxon>
        <taxon>Trichocomaceae</taxon>
        <taxon>Talaromyces</taxon>
        <taxon>Talaromyces sect. Islandici</taxon>
    </lineage>
</organism>
<feature type="domain" description="NADP-dependent oxidoreductase" evidence="2">
    <location>
        <begin position="13"/>
        <end position="308"/>
    </location>
</feature>
<dbReference type="PANTHER" id="PTHR43625">
    <property type="entry name" value="AFLATOXIN B1 ALDEHYDE REDUCTASE"/>
    <property type="match status" value="1"/>
</dbReference>
<evidence type="ECO:0000313" key="3">
    <source>
        <dbReference type="EMBL" id="QKX61892.1"/>
    </source>
</evidence>
<dbReference type="InterPro" id="IPR023210">
    <property type="entry name" value="NADP_OxRdtase_dom"/>
</dbReference>
<keyword evidence="4" id="KW-1185">Reference proteome</keyword>
<protein>
    <recommendedName>
        <fullName evidence="2">NADP-dependent oxidoreductase domain-containing protein</fullName>
    </recommendedName>
</protein>
<dbReference type="GO" id="GO:0016491">
    <property type="term" value="F:oxidoreductase activity"/>
    <property type="evidence" value="ECO:0007669"/>
    <property type="project" value="UniProtKB-KW"/>
</dbReference>
<dbReference type="InterPro" id="IPR050791">
    <property type="entry name" value="Aldo-Keto_reductase"/>
</dbReference>